<dbReference type="KEGG" id="caul:KCG34_15155"/>
<dbReference type="Pfam" id="PF01381">
    <property type="entry name" value="HTH_3"/>
    <property type="match status" value="1"/>
</dbReference>
<dbReference type="EMBL" id="CP073078">
    <property type="protein sequence ID" value="QUD86428.1"/>
    <property type="molecule type" value="Genomic_DNA"/>
</dbReference>
<dbReference type="InterPro" id="IPR001387">
    <property type="entry name" value="Cro/C1-type_HTH"/>
</dbReference>
<organism evidence="2 3">
    <name type="scientific">Phenylobacterium montanum</name>
    <dbReference type="NCBI Taxonomy" id="2823693"/>
    <lineage>
        <taxon>Bacteria</taxon>
        <taxon>Pseudomonadati</taxon>
        <taxon>Pseudomonadota</taxon>
        <taxon>Alphaproteobacteria</taxon>
        <taxon>Caulobacterales</taxon>
        <taxon>Caulobacteraceae</taxon>
        <taxon>Phenylobacterium</taxon>
    </lineage>
</organism>
<evidence type="ECO:0000313" key="2">
    <source>
        <dbReference type="EMBL" id="QUD86428.1"/>
    </source>
</evidence>
<dbReference type="Proteomes" id="UP000676409">
    <property type="component" value="Chromosome"/>
</dbReference>
<dbReference type="SMART" id="SM00530">
    <property type="entry name" value="HTH_XRE"/>
    <property type="match status" value="1"/>
</dbReference>
<evidence type="ECO:0000313" key="3">
    <source>
        <dbReference type="Proteomes" id="UP000676409"/>
    </source>
</evidence>
<proteinExistence type="predicted"/>
<dbReference type="GO" id="GO:0003677">
    <property type="term" value="F:DNA binding"/>
    <property type="evidence" value="ECO:0007669"/>
    <property type="project" value="InterPro"/>
</dbReference>
<reference evidence="2" key="1">
    <citation type="submission" date="2021-04" db="EMBL/GenBank/DDBJ databases">
        <title>The complete genome sequence of Caulobacter sp. S6.</title>
        <authorList>
            <person name="Tang Y."/>
            <person name="Ouyang W."/>
            <person name="Liu Q."/>
            <person name="Huang B."/>
            <person name="Guo Z."/>
            <person name="Lei P."/>
        </authorList>
    </citation>
    <scope>NUCLEOTIDE SEQUENCE</scope>
    <source>
        <strain evidence="2">S6</strain>
    </source>
</reference>
<dbReference type="Gene3D" id="1.10.260.40">
    <property type="entry name" value="lambda repressor-like DNA-binding domains"/>
    <property type="match status" value="1"/>
</dbReference>
<keyword evidence="3" id="KW-1185">Reference proteome</keyword>
<dbReference type="RefSeq" id="WP_211936480.1">
    <property type="nucleotide sequence ID" value="NZ_CP073078.1"/>
</dbReference>
<evidence type="ECO:0000259" key="1">
    <source>
        <dbReference type="PROSITE" id="PS50943"/>
    </source>
</evidence>
<name>A0A975FVW0_9CAUL</name>
<protein>
    <submittedName>
        <fullName evidence="2">Helix-turn-helix transcriptional regulator</fullName>
    </submittedName>
</protein>
<sequence length="145" mass="16277">MNDRMESDRSPNPIDVHVGLQVRLRRKELKISQEKLAETLGLTFQQVQKYERGANRISASKLYEIARTLRVPIGWFFDGLGDPSAGRGEASGTVGQGYAHDFLMTQEGADLANLFPKIPQRRVRRRLVDLIRSLAENDEGDAAVL</sequence>
<dbReference type="SUPFAM" id="SSF47413">
    <property type="entry name" value="lambda repressor-like DNA-binding domains"/>
    <property type="match status" value="1"/>
</dbReference>
<dbReference type="PROSITE" id="PS50943">
    <property type="entry name" value="HTH_CROC1"/>
    <property type="match status" value="1"/>
</dbReference>
<feature type="domain" description="HTH cro/C1-type" evidence="1">
    <location>
        <begin position="22"/>
        <end position="76"/>
    </location>
</feature>
<accession>A0A975FVW0</accession>
<dbReference type="CDD" id="cd00093">
    <property type="entry name" value="HTH_XRE"/>
    <property type="match status" value="1"/>
</dbReference>
<gene>
    <name evidence="2" type="ORF">KCG34_15155</name>
</gene>
<dbReference type="AlphaFoldDB" id="A0A975FVW0"/>
<dbReference type="InterPro" id="IPR010982">
    <property type="entry name" value="Lambda_DNA-bd_dom_sf"/>
</dbReference>